<evidence type="ECO:0000256" key="6">
    <source>
        <dbReference type="ARBA" id="ARBA00022989"/>
    </source>
</evidence>
<keyword evidence="7 9" id="KW-0472">Membrane</keyword>
<evidence type="ECO:0000256" key="5">
    <source>
        <dbReference type="ARBA" id="ARBA00022692"/>
    </source>
</evidence>
<comment type="pathway">
    <text evidence="9">Protein modification; lipoprotein biosynthesis (N-acyl transfer).</text>
</comment>
<evidence type="ECO:0000256" key="1">
    <source>
        <dbReference type="ARBA" id="ARBA00004651"/>
    </source>
</evidence>
<dbReference type="PROSITE" id="PS50263">
    <property type="entry name" value="CN_HYDROLASE"/>
    <property type="match status" value="1"/>
</dbReference>
<dbReference type="GO" id="GO:0016410">
    <property type="term" value="F:N-acyltransferase activity"/>
    <property type="evidence" value="ECO:0007669"/>
    <property type="project" value="UniProtKB-UniRule"/>
</dbReference>
<dbReference type="EMBL" id="FXYE01000002">
    <property type="protein sequence ID" value="SMX44562.1"/>
    <property type="molecule type" value="Genomic_DNA"/>
</dbReference>
<dbReference type="PANTHER" id="PTHR38686:SF1">
    <property type="entry name" value="APOLIPOPROTEIN N-ACYLTRANSFERASE"/>
    <property type="match status" value="1"/>
</dbReference>
<dbReference type="NCBIfam" id="TIGR00546">
    <property type="entry name" value="lnt"/>
    <property type="match status" value="1"/>
</dbReference>
<dbReference type="InterPro" id="IPR036526">
    <property type="entry name" value="C-N_Hydrolase_sf"/>
</dbReference>
<feature type="transmembrane region" description="Helical" evidence="9">
    <location>
        <begin position="195"/>
        <end position="213"/>
    </location>
</feature>
<keyword evidence="3 9" id="KW-1003">Cell membrane</keyword>
<sequence length="502" mass="53483">MHPRLTSLLDGQARGPTLAVAFAAGVLAASGQAPFNIWPLALSALAALIALVLPAQSPGKAARIAWLGGAGYFAAALIWIVQPFLVDIPRHGWMAPFALALMGFGMALFWAGASYAATWLATGRMARAFALVVTLTFAEMLRSYVFTGFPWALIGHLWISTPVMQLASWIGPHGLSLVALLTVALPLVLGWRGAVAALCVVAGSWGLGAAQLAKTMPERPDAPIVRLLQPNAPQHLKWRDDMIRVFFERQLEFTAQPSAKKPDLIVWPETAVPYLLNNAEPVLKMMSEAAGGTPVVSGILRRDRGALLNSLVVIGPDGGIDDLYDKHHLVPFGEFIPLGDLFARMGIYGLAANSSGFGAGTGAAVLDLGKLGIVLPLICYEAIFPHDVNAPPERPDWVLQITNDAWFGTFSGPYQHLAQARLRAVEQGLPVLRSANTGVSAVINARGRVLSELPLNTAGQLTVAVPAALAPTVYSRTGDWPALIILIVALAALVTQRRKNSR</sequence>
<dbReference type="OrthoDB" id="9804277at2"/>
<evidence type="ECO:0000256" key="7">
    <source>
        <dbReference type="ARBA" id="ARBA00023136"/>
    </source>
</evidence>
<dbReference type="GO" id="GO:0005886">
    <property type="term" value="C:plasma membrane"/>
    <property type="evidence" value="ECO:0007669"/>
    <property type="project" value="UniProtKB-SubCell"/>
</dbReference>
<dbReference type="InterPro" id="IPR003010">
    <property type="entry name" value="C-N_Hydrolase"/>
</dbReference>
<dbReference type="EC" id="2.3.1.269" evidence="9"/>
<dbReference type="SUPFAM" id="SSF56317">
    <property type="entry name" value="Carbon-nitrogen hydrolase"/>
    <property type="match status" value="1"/>
</dbReference>
<evidence type="ECO:0000256" key="8">
    <source>
        <dbReference type="ARBA" id="ARBA00023315"/>
    </source>
</evidence>
<reference evidence="12" key="1">
    <citation type="submission" date="2017-05" db="EMBL/GenBank/DDBJ databases">
        <authorList>
            <person name="Rodrigo-Torres L."/>
            <person name="Arahal R. D."/>
            <person name="Lucena T."/>
        </authorList>
    </citation>
    <scope>NUCLEOTIDE SEQUENCE [LARGE SCALE GENOMIC DNA]</scope>
    <source>
        <strain evidence="12">CECT 8621</strain>
    </source>
</reference>
<keyword evidence="5 9" id="KW-0812">Transmembrane</keyword>
<dbReference type="CDD" id="cd07571">
    <property type="entry name" value="ALP_N-acyl_transferase"/>
    <property type="match status" value="1"/>
</dbReference>
<gene>
    <name evidence="9 11" type="primary">lnt</name>
    <name evidence="11" type="ORF">COL8621_02582</name>
</gene>
<feature type="transmembrane region" description="Helical" evidence="9">
    <location>
        <begin position="97"/>
        <end position="121"/>
    </location>
</feature>
<protein>
    <recommendedName>
        <fullName evidence="9">Apolipoprotein N-acyltransferase</fullName>
        <shortName evidence="9">ALP N-acyltransferase</shortName>
        <ecNumber evidence="9">2.3.1.269</ecNumber>
    </recommendedName>
</protein>
<organism evidence="11 12">
    <name type="scientific">Actibacterium lipolyticum</name>
    <dbReference type="NCBI Taxonomy" id="1524263"/>
    <lineage>
        <taxon>Bacteria</taxon>
        <taxon>Pseudomonadati</taxon>
        <taxon>Pseudomonadota</taxon>
        <taxon>Alphaproteobacteria</taxon>
        <taxon>Rhodobacterales</taxon>
        <taxon>Roseobacteraceae</taxon>
        <taxon>Actibacterium</taxon>
    </lineage>
</organism>
<dbReference type="Proteomes" id="UP000202922">
    <property type="component" value="Unassembled WGS sequence"/>
</dbReference>
<comment type="subcellular location">
    <subcellularLocation>
        <location evidence="1 9">Cell membrane</location>
        <topology evidence="1 9">Multi-pass membrane protein</topology>
    </subcellularLocation>
</comment>
<dbReference type="InterPro" id="IPR004563">
    <property type="entry name" value="Apolipo_AcylTrfase"/>
</dbReference>
<proteinExistence type="inferred from homology"/>
<evidence type="ECO:0000259" key="10">
    <source>
        <dbReference type="PROSITE" id="PS50263"/>
    </source>
</evidence>
<dbReference type="AlphaFoldDB" id="A0A238KR00"/>
<name>A0A238KR00_9RHOB</name>
<dbReference type="UniPathway" id="UPA00666"/>
<dbReference type="Gene3D" id="3.60.110.10">
    <property type="entry name" value="Carbon-nitrogen hydrolase"/>
    <property type="match status" value="1"/>
</dbReference>
<evidence type="ECO:0000256" key="2">
    <source>
        <dbReference type="ARBA" id="ARBA00010065"/>
    </source>
</evidence>
<evidence type="ECO:0000313" key="12">
    <source>
        <dbReference type="Proteomes" id="UP000202922"/>
    </source>
</evidence>
<comment type="catalytic activity">
    <reaction evidence="9">
        <text>N-terminal S-1,2-diacyl-sn-glyceryl-L-cysteinyl-[lipoprotein] + a glycerophospholipid = N-acyl-S-1,2-diacyl-sn-glyceryl-L-cysteinyl-[lipoprotein] + a 2-acyl-sn-glycero-3-phospholipid + H(+)</text>
        <dbReference type="Rhea" id="RHEA:48228"/>
        <dbReference type="Rhea" id="RHEA-COMP:14681"/>
        <dbReference type="Rhea" id="RHEA-COMP:14684"/>
        <dbReference type="ChEBI" id="CHEBI:15378"/>
        <dbReference type="ChEBI" id="CHEBI:136912"/>
        <dbReference type="ChEBI" id="CHEBI:140656"/>
        <dbReference type="ChEBI" id="CHEBI:140657"/>
        <dbReference type="ChEBI" id="CHEBI:140660"/>
        <dbReference type="EC" id="2.3.1.269"/>
    </reaction>
</comment>
<feature type="transmembrane region" description="Helical" evidence="9">
    <location>
        <begin position="65"/>
        <end position="85"/>
    </location>
</feature>
<feature type="transmembrane region" description="Helical" evidence="9">
    <location>
        <begin position="166"/>
        <end position="188"/>
    </location>
</feature>
<dbReference type="RefSeq" id="WP_093967711.1">
    <property type="nucleotide sequence ID" value="NZ_FXYE01000002.1"/>
</dbReference>
<dbReference type="GO" id="GO:0042158">
    <property type="term" value="P:lipoprotein biosynthetic process"/>
    <property type="evidence" value="ECO:0007669"/>
    <property type="project" value="UniProtKB-UniRule"/>
</dbReference>
<comment type="similarity">
    <text evidence="2 9">Belongs to the CN hydrolase family. Apolipoprotein N-acyltransferase subfamily.</text>
</comment>
<dbReference type="PANTHER" id="PTHR38686">
    <property type="entry name" value="APOLIPOPROTEIN N-ACYLTRANSFERASE"/>
    <property type="match status" value="1"/>
</dbReference>
<evidence type="ECO:0000256" key="3">
    <source>
        <dbReference type="ARBA" id="ARBA00022475"/>
    </source>
</evidence>
<accession>A0A238KR00</accession>
<evidence type="ECO:0000313" key="11">
    <source>
        <dbReference type="EMBL" id="SMX44562.1"/>
    </source>
</evidence>
<keyword evidence="4 9" id="KW-0808">Transferase</keyword>
<feature type="domain" description="CN hydrolase" evidence="10">
    <location>
        <begin position="228"/>
        <end position="467"/>
    </location>
</feature>
<dbReference type="Pfam" id="PF00795">
    <property type="entry name" value="CN_hydrolase"/>
    <property type="match status" value="1"/>
</dbReference>
<dbReference type="HAMAP" id="MF_01148">
    <property type="entry name" value="Lnt"/>
    <property type="match status" value="1"/>
</dbReference>
<keyword evidence="6 9" id="KW-1133">Transmembrane helix</keyword>
<comment type="function">
    <text evidence="9">Catalyzes the phospholipid dependent N-acylation of the N-terminal cysteine of apolipoprotein, the last step in lipoprotein maturation.</text>
</comment>
<keyword evidence="8 9" id="KW-0012">Acyltransferase</keyword>
<feature type="transmembrane region" description="Helical" evidence="9">
    <location>
        <begin position="128"/>
        <end position="154"/>
    </location>
</feature>
<feature type="transmembrane region" description="Helical" evidence="9">
    <location>
        <begin position="480"/>
        <end position="496"/>
    </location>
</feature>
<evidence type="ECO:0000256" key="9">
    <source>
        <dbReference type="HAMAP-Rule" id="MF_01148"/>
    </source>
</evidence>
<feature type="transmembrane region" description="Helical" evidence="9">
    <location>
        <begin position="35"/>
        <end position="53"/>
    </location>
</feature>
<evidence type="ECO:0000256" key="4">
    <source>
        <dbReference type="ARBA" id="ARBA00022679"/>
    </source>
</evidence>
<dbReference type="Pfam" id="PF20154">
    <property type="entry name" value="LNT_N"/>
    <property type="match status" value="1"/>
</dbReference>
<dbReference type="InterPro" id="IPR045378">
    <property type="entry name" value="LNT_N"/>
</dbReference>
<keyword evidence="12" id="KW-1185">Reference proteome</keyword>
<keyword evidence="11" id="KW-0449">Lipoprotein</keyword>